<protein>
    <recommendedName>
        <fullName evidence="7">NACHT domain-containing protein</fullName>
    </recommendedName>
</protein>
<reference evidence="5 6" key="1">
    <citation type="journal article" date="2014" name="BMC Genomics">
        <title>Comparative genomics of the major fungal agents of human and animal Sporotrichosis: Sporothrix schenckii and Sporothrix brasiliensis.</title>
        <authorList>
            <person name="Teixeira M.M."/>
            <person name="de Almeida L.G."/>
            <person name="Kubitschek-Barreira P."/>
            <person name="Alves F.L."/>
            <person name="Kioshima E.S."/>
            <person name="Abadio A.K."/>
            <person name="Fernandes L."/>
            <person name="Derengowski L.S."/>
            <person name="Ferreira K.S."/>
            <person name="Souza R.C."/>
            <person name="Ruiz J.C."/>
            <person name="de Andrade N.C."/>
            <person name="Paes H.C."/>
            <person name="Nicola A.M."/>
            <person name="Albuquerque P."/>
            <person name="Gerber A.L."/>
            <person name="Martins V.P."/>
            <person name="Peconick L.D."/>
            <person name="Neto A.V."/>
            <person name="Chaucanez C.B."/>
            <person name="Silva P.A."/>
            <person name="Cunha O.L."/>
            <person name="de Oliveira F.F."/>
            <person name="dos Santos T.C."/>
            <person name="Barros A.L."/>
            <person name="Soares M.A."/>
            <person name="de Oliveira L.M."/>
            <person name="Marini M.M."/>
            <person name="Villalobos-Duno H."/>
            <person name="Cunha M.M."/>
            <person name="de Hoog S."/>
            <person name="da Silveira J.F."/>
            <person name="Henrissat B."/>
            <person name="Nino-Vega G.A."/>
            <person name="Cisalpino P.S."/>
            <person name="Mora-Montes H.M."/>
            <person name="Almeida S.R."/>
            <person name="Stajich J.E."/>
            <person name="Lopes-Bezerra L.M."/>
            <person name="Vasconcelos A.T."/>
            <person name="Felipe M.S."/>
        </authorList>
    </citation>
    <scope>NUCLEOTIDE SEQUENCE [LARGE SCALE GENOMIC DNA]</scope>
    <source>
        <strain evidence="5 6">1099-18</strain>
    </source>
</reference>
<dbReference type="AlphaFoldDB" id="A0A0F2MJJ7"/>
<dbReference type="Pfam" id="PF24883">
    <property type="entry name" value="NPHP3_N"/>
    <property type="match status" value="1"/>
</dbReference>
<dbReference type="InterPro" id="IPR056884">
    <property type="entry name" value="NPHP3-like_N"/>
</dbReference>
<evidence type="ECO:0000313" key="5">
    <source>
        <dbReference type="EMBL" id="KJR89797.1"/>
    </source>
</evidence>
<gene>
    <name evidence="5" type="ORF">SPSK_05853</name>
</gene>
<evidence type="ECO:0000259" key="4">
    <source>
        <dbReference type="Pfam" id="PF25053"/>
    </source>
</evidence>
<evidence type="ECO:0000256" key="1">
    <source>
        <dbReference type="ARBA" id="ARBA00022737"/>
    </source>
</evidence>
<dbReference type="Proteomes" id="UP000033710">
    <property type="component" value="Unassembled WGS sequence"/>
</dbReference>
<evidence type="ECO:0000313" key="6">
    <source>
        <dbReference type="Proteomes" id="UP000033710"/>
    </source>
</evidence>
<evidence type="ECO:0000256" key="2">
    <source>
        <dbReference type="SAM" id="MobiDB-lite"/>
    </source>
</evidence>
<dbReference type="GeneID" id="27667839"/>
<dbReference type="PANTHER" id="PTHR10039:SF5">
    <property type="entry name" value="NACHT DOMAIN-CONTAINING PROTEIN"/>
    <property type="match status" value="1"/>
</dbReference>
<feature type="region of interest" description="Disordered" evidence="2">
    <location>
        <begin position="1112"/>
        <end position="1151"/>
    </location>
</feature>
<dbReference type="KEGG" id="ssck:SPSK_05853"/>
<dbReference type="SUPFAM" id="SSF52540">
    <property type="entry name" value="P-loop containing nucleoside triphosphate hydrolases"/>
    <property type="match status" value="1"/>
</dbReference>
<feature type="domain" description="Nephrocystin 3-like N-terminal" evidence="3">
    <location>
        <begin position="328"/>
        <end position="510"/>
    </location>
</feature>
<dbReference type="PANTHER" id="PTHR10039">
    <property type="entry name" value="AMELOGENIN"/>
    <property type="match status" value="1"/>
</dbReference>
<keyword evidence="1" id="KW-0677">Repeat</keyword>
<feature type="domain" description="DUF7791" evidence="4">
    <location>
        <begin position="644"/>
        <end position="744"/>
    </location>
</feature>
<proteinExistence type="predicted"/>
<dbReference type="Pfam" id="PF25053">
    <property type="entry name" value="DUF7791"/>
    <property type="match status" value="1"/>
</dbReference>
<dbReference type="OrthoDB" id="443402at2759"/>
<organism evidence="5 6">
    <name type="scientific">Sporothrix schenckii 1099-18</name>
    <dbReference type="NCBI Taxonomy" id="1397361"/>
    <lineage>
        <taxon>Eukaryota</taxon>
        <taxon>Fungi</taxon>
        <taxon>Dikarya</taxon>
        <taxon>Ascomycota</taxon>
        <taxon>Pezizomycotina</taxon>
        <taxon>Sordariomycetes</taxon>
        <taxon>Sordariomycetidae</taxon>
        <taxon>Ophiostomatales</taxon>
        <taxon>Ophiostomataceae</taxon>
        <taxon>Sporothrix</taxon>
    </lineage>
</organism>
<reference evidence="5 6" key="2">
    <citation type="journal article" date="2015" name="Eukaryot. Cell">
        <title>Asexual propagation of a virulent clone complex in a human and feline outbreak of sporotrichosis.</title>
        <authorList>
            <person name="Teixeira Mde M."/>
            <person name="Rodrigues A.M."/>
            <person name="Tsui C.K."/>
            <person name="de Almeida L.G."/>
            <person name="Van Diepeningen A.D."/>
            <person name="van den Ende B.G."/>
            <person name="Fernandes G.F."/>
            <person name="Kano R."/>
            <person name="Hamelin R.C."/>
            <person name="Lopes-Bezerra L.M."/>
            <person name="Vasconcelos A.T."/>
            <person name="de Hoog S."/>
            <person name="de Camargo Z.P."/>
            <person name="Felipe M.S."/>
        </authorList>
    </citation>
    <scope>NUCLEOTIDE SEQUENCE [LARGE SCALE GENOMIC DNA]</scope>
    <source>
        <strain evidence="5 6">1099-18</strain>
    </source>
</reference>
<sequence>MLDPLTALGLATNIVQFVDFGLKLFSTSIEIAQSAKGATSLNLELEHAYTTLCNFASDLQFTDDGTSDRPQSNGGAAVDTLGKAHAKAIRPHIAAIEGIAADCQDVCHQLLRVVRGLRVDPGSSKRRLKSVAAAVRMVWSEKKIKSLEERLRRFQELLALHFLPLLNERQTYMTRVVAALHTQNTWLETQQSNGFKDIAGQLDVLLHKIQALSTHSTDKTAQDVSIQTRHKSKPQLFRPTDVEGLSDIVNGLSLAEDDITLAVRVQDLLRSLHFKARKHRHEAIPDAHKATFEWIFSGERNTGKPHVDPGSVSTGPAVLEDSDNRAASDSFTTWLESGRGIFWISGKPGSGKSTLIKFIADHPRTRELLQTQAAGKRLIVASHYFWHAGTEMQRSFKGLLQQLLLDVLSHCPELAPNVFPHRLSKSTAAPWSSNTSYTSMSADDEWTIRELRQGLLQIAQHPAMPIRCCFFIDGLDEYCGDENSGYHLELCQIIKSLATSDSIQCCVSSRPWNVFEDAFGRNSGPNPMFLQVHTLTYNDILQFTESRLQSIARWKAMGINDGQVATLVKYIAENAQGVFLWAFLVSKSLRDGVIDGDTFDDIKRRLKAMPTELEPFFKHMLGRVDAVHHTYMAHALLAAVDADDSTLGLRVYHVLEYELDDPNYALTWPADSDIARFESRLDLADACRRRVNARCGGLLHCVNLHVQFIHRTVYDFLKTRAMRDYLESKAMPGFAPTVAILKAVSFLFRCAARMVATSIYIADVTYMEQLSLQSLTYAGLAWTEDEKTTTRLLDAMSNVQQEEPFGTSSTLQVAVEMIANNRVFFKADVDDPSPSSGPKARIAKEPMLPSRGLRHAFLDPHVTPYVVAKLRSNPAYFDASGVSLLGTAVRHLGWIDARLVTVFLEAGCDPNERILSGHATMSPWNVLSWNATTSPWNSVLASLDTELGLGLSSCAGASVLALFLRHGASRAPIVRVSDTVYSCVVYRCVVYRFLDANLSVRATPSRPEAPQSPNNRLELRTVFELVDVFLDTSADNNRFQVKDILRYIRTWEAFPPRAVSEADRVATVAFVEKMIRMAVELRLPAAVISPLMARSVIRQHLSPSVLADVETYTRSHAKSDPDNPVTPSDSETVMLKHPSHDDDSEEAEYSAKRAKLGHGFQKYNSGLL</sequence>
<dbReference type="VEuPathDB" id="FungiDB:SPSK_05853"/>
<dbReference type="RefSeq" id="XP_016592473.1">
    <property type="nucleotide sequence ID" value="XM_016732562.1"/>
</dbReference>
<feature type="compositionally biased region" description="Basic and acidic residues" evidence="2">
    <location>
        <begin position="1112"/>
        <end position="1121"/>
    </location>
</feature>
<name>A0A0F2MJJ7_SPOSC</name>
<evidence type="ECO:0000259" key="3">
    <source>
        <dbReference type="Pfam" id="PF24883"/>
    </source>
</evidence>
<dbReference type="InterPro" id="IPR027417">
    <property type="entry name" value="P-loop_NTPase"/>
</dbReference>
<dbReference type="EMBL" id="AXCR01000001">
    <property type="protein sequence ID" value="KJR89797.1"/>
    <property type="molecule type" value="Genomic_DNA"/>
</dbReference>
<dbReference type="Gene3D" id="3.40.50.300">
    <property type="entry name" value="P-loop containing nucleotide triphosphate hydrolases"/>
    <property type="match status" value="1"/>
</dbReference>
<evidence type="ECO:0008006" key="7">
    <source>
        <dbReference type="Google" id="ProtNLM"/>
    </source>
</evidence>
<dbReference type="InterPro" id="IPR056693">
    <property type="entry name" value="DUF7791"/>
</dbReference>
<comment type="caution">
    <text evidence="5">The sequence shown here is derived from an EMBL/GenBank/DDBJ whole genome shotgun (WGS) entry which is preliminary data.</text>
</comment>
<accession>A0A0F2MJJ7</accession>